<evidence type="ECO:0000313" key="1">
    <source>
        <dbReference type="EMBL" id="GBP46630.1"/>
    </source>
</evidence>
<gene>
    <name evidence="1" type="ORF">EVAR_95092_1</name>
</gene>
<dbReference type="Proteomes" id="UP000299102">
    <property type="component" value="Unassembled WGS sequence"/>
</dbReference>
<proteinExistence type="predicted"/>
<keyword evidence="2" id="KW-1185">Reference proteome</keyword>
<accession>A0A4C1W6V7</accession>
<reference evidence="1 2" key="1">
    <citation type="journal article" date="2019" name="Commun. Biol.">
        <title>The bagworm genome reveals a unique fibroin gene that provides high tensile strength.</title>
        <authorList>
            <person name="Kono N."/>
            <person name="Nakamura H."/>
            <person name="Ohtoshi R."/>
            <person name="Tomita M."/>
            <person name="Numata K."/>
            <person name="Arakawa K."/>
        </authorList>
    </citation>
    <scope>NUCLEOTIDE SEQUENCE [LARGE SCALE GENOMIC DNA]</scope>
</reference>
<dbReference type="AlphaFoldDB" id="A0A4C1W6V7"/>
<comment type="caution">
    <text evidence="1">The sequence shown here is derived from an EMBL/GenBank/DDBJ whole genome shotgun (WGS) entry which is preliminary data.</text>
</comment>
<evidence type="ECO:0000313" key="2">
    <source>
        <dbReference type="Proteomes" id="UP000299102"/>
    </source>
</evidence>
<protein>
    <submittedName>
        <fullName evidence="1">Uncharacterized protein</fullName>
    </submittedName>
</protein>
<dbReference type="EMBL" id="BGZK01000487">
    <property type="protein sequence ID" value="GBP46630.1"/>
    <property type="molecule type" value="Genomic_DNA"/>
</dbReference>
<organism evidence="1 2">
    <name type="scientific">Eumeta variegata</name>
    <name type="common">Bagworm moth</name>
    <name type="synonym">Eumeta japonica</name>
    <dbReference type="NCBI Taxonomy" id="151549"/>
    <lineage>
        <taxon>Eukaryota</taxon>
        <taxon>Metazoa</taxon>
        <taxon>Ecdysozoa</taxon>
        <taxon>Arthropoda</taxon>
        <taxon>Hexapoda</taxon>
        <taxon>Insecta</taxon>
        <taxon>Pterygota</taxon>
        <taxon>Neoptera</taxon>
        <taxon>Endopterygota</taxon>
        <taxon>Lepidoptera</taxon>
        <taxon>Glossata</taxon>
        <taxon>Ditrysia</taxon>
        <taxon>Tineoidea</taxon>
        <taxon>Psychidae</taxon>
        <taxon>Oiketicinae</taxon>
        <taxon>Eumeta</taxon>
    </lineage>
</organism>
<sequence length="105" mass="11801">MRGYGGTDYGEIRGPKATRTKLKKGDSRLLNCACGRRFAQVRCPGVGSTEILAYTPPRVGRWVVSLIEQGSEMRRLASLISIAILFRIYITIVNQYCRSIYLVRS</sequence>
<name>A0A4C1W6V7_EUMVA</name>